<dbReference type="AlphaFoldDB" id="U7V8X5"/>
<organism evidence="2 3">
    <name type="scientific">Cetobacterium somerae ATCC BAA-474</name>
    <dbReference type="NCBI Taxonomy" id="1319815"/>
    <lineage>
        <taxon>Bacteria</taxon>
        <taxon>Fusobacteriati</taxon>
        <taxon>Fusobacteriota</taxon>
        <taxon>Fusobacteriia</taxon>
        <taxon>Fusobacteriales</taxon>
        <taxon>Fusobacteriaceae</taxon>
        <taxon>Cetobacterium</taxon>
    </lineage>
</organism>
<evidence type="ECO:0000256" key="1">
    <source>
        <dbReference type="SAM" id="SignalP"/>
    </source>
</evidence>
<accession>U7V8X5</accession>
<evidence type="ECO:0008006" key="4">
    <source>
        <dbReference type="Google" id="ProtNLM"/>
    </source>
</evidence>
<dbReference type="EMBL" id="AXZF01000091">
    <property type="protein sequence ID" value="ERT68000.1"/>
    <property type="molecule type" value="Genomic_DNA"/>
</dbReference>
<gene>
    <name evidence="2" type="ORF">HMPREF0202_02087</name>
</gene>
<comment type="caution">
    <text evidence="2">The sequence shown here is derived from an EMBL/GenBank/DDBJ whole genome shotgun (WGS) entry which is preliminary data.</text>
</comment>
<dbReference type="RefSeq" id="WP_023051619.1">
    <property type="nucleotide sequence ID" value="NZ_CP173065.2"/>
</dbReference>
<reference evidence="2 3" key="1">
    <citation type="submission" date="2013-08" db="EMBL/GenBank/DDBJ databases">
        <authorList>
            <person name="Weinstock G."/>
            <person name="Sodergren E."/>
            <person name="Wylie T."/>
            <person name="Fulton L."/>
            <person name="Fulton R."/>
            <person name="Fronick C."/>
            <person name="O'Laughlin M."/>
            <person name="Godfrey J."/>
            <person name="Miner T."/>
            <person name="Herter B."/>
            <person name="Appelbaum E."/>
            <person name="Cordes M."/>
            <person name="Lek S."/>
            <person name="Wollam A."/>
            <person name="Pepin K.H."/>
            <person name="Palsikar V.B."/>
            <person name="Mitreva M."/>
            <person name="Wilson R.K."/>
        </authorList>
    </citation>
    <scope>NUCLEOTIDE SEQUENCE [LARGE SCALE GENOMIC DNA]</scope>
    <source>
        <strain evidence="2 3">ATCC BAA-474</strain>
    </source>
</reference>
<sequence length="148" mass="16796">MKKILLFLFSLTLSASLLANSDNYNFPKLKEKMEKDGYKLEYVKKDEGFNFKKGDSHVEVTDYKTYAKLNDAIANSINLLEEKGFKLVTQECDFGNGILVFTNPSIKDYAFVLSANYKKNIMLNTGGSPKDVEFSVKTLQETLKPVKK</sequence>
<dbReference type="HOGENOM" id="CLU_1755573_0_0_0"/>
<protein>
    <recommendedName>
        <fullName evidence="4">DUF4252 domain-containing protein</fullName>
    </recommendedName>
</protein>
<keyword evidence="1" id="KW-0732">Signal</keyword>
<keyword evidence="3" id="KW-1185">Reference proteome</keyword>
<evidence type="ECO:0000313" key="2">
    <source>
        <dbReference type="EMBL" id="ERT68000.1"/>
    </source>
</evidence>
<proteinExistence type="predicted"/>
<feature type="chain" id="PRO_5004689153" description="DUF4252 domain-containing protein" evidence="1">
    <location>
        <begin position="20"/>
        <end position="148"/>
    </location>
</feature>
<feature type="signal peptide" evidence="1">
    <location>
        <begin position="1"/>
        <end position="19"/>
    </location>
</feature>
<evidence type="ECO:0000313" key="3">
    <source>
        <dbReference type="Proteomes" id="UP000017081"/>
    </source>
</evidence>
<dbReference type="STRING" id="1319815.HMPREF0202_02087"/>
<name>U7V8X5_9FUSO</name>
<dbReference type="Proteomes" id="UP000017081">
    <property type="component" value="Unassembled WGS sequence"/>
</dbReference>